<keyword evidence="1" id="KW-0472">Membrane</keyword>
<evidence type="ECO:0000256" key="1">
    <source>
        <dbReference type="SAM" id="Phobius"/>
    </source>
</evidence>
<accession>A0A2S0URU2</accession>
<keyword evidence="1" id="KW-1133">Transmembrane helix</keyword>
<dbReference type="AlphaFoldDB" id="A0A2S0URU2"/>
<proteinExistence type="predicted"/>
<geneLocation type="plasmid" evidence="2">
    <name>unnamed1</name>
</geneLocation>
<keyword evidence="2" id="KW-0614">Plasmid</keyword>
<name>A0A2S0URU2_9RHOB</name>
<dbReference type="EMBL" id="CP028919">
    <property type="protein sequence ID" value="AWB50539.1"/>
    <property type="molecule type" value="Genomic_DNA"/>
</dbReference>
<sequence length="69" mass="7519">MGRNPADLSVDRAKHDLRLGCTHRGRFGCRLPLFLIPDVALTFDTLAIILPCSVAIAVVGLLECLMTQI</sequence>
<dbReference type="KEGG" id="geh:HYN69_18190"/>
<feature type="transmembrane region" description="Helical" evidence="1">
    <location>
        <begin position="40"/>
        <end position="62"/>
    </location>
</feature>
<keyword evidence="3" id="KW-1185">Reference proteome</keyword>
<gene>
    <name evidence="2" type="ORF">HYN69_18190</name>
</gene>
<evidence type="ECO:0000313" key="3">
    <source>
        <dbReference type="Proteomes" id="UP000244496"/>
    </source>
</evidence>
<keyword evidence="1" id="KW-0812">Transmembrane</keyword>
<evidence type="ECO:0000313" key="2">
    <source>
        <dbReference type="EMBL" id="AWB50539.1"/>
    </source>
</evidence>
<dbReference type="Proteomes" id="UP000244496">
    <property type="component" value="Plasmid unnamed1"/>
</dbReference>
<reference evidence="2 3" key="1">
    <citation type="submission" date="2018-04" db="EMBL/GenBank/DDBJ databases">
        <title>Genome sequencing of Gemmobacter.</title>
        <authorList>
            <person name="Yi H."/>
            <person name="Baek M.-G."/>
        </authorList>
    </citation>
    <scope>NUCLEOTIDE SEQUENCE [LARGE SCALE GENOMIC DNA]</scope>
    <source>
        <strain evidence="2 3">HYN0069</strain>
        <plasmid evidence="3">Plasmid unnamed1</plasmid>
    </source>
</reference>
<protein>
    <submittedName>
        <fullName evidence="2">Uncharacterized protein</fullName>
    </submittedName>
</protein>
<organism evidence="2 3">
    <name type="scientific">Paragemmobacter aquarius</name>
    <dbReference type="NCBI Taxonomy" id="2169400"/>
    <lineage>
        <taxon>Bacteria</taxon>
        <taxon>Pseudomonadati</taxon>
        <taxon>Pseudomonadota</taxon>
        <taxon>Alphaproteobacteria</taxon>
        <taxon>Rhodobacterales</taxon>
        <taxon>Paracoccaceae</taxon>
        <taxon>Paragemmobacter</taxon>
    </lineage>
</organism>